<feature type="compositionally biased region" description="Polar residues" evidence="3">
    <location>
        <begin position="256"/>
        <end position="271"/>
    </location>
</feature>
<feature type="compositionally biased region" description="Basic and acidic residues" evidence="3">
    <location>
        <begin position="155"/>
        <end position="190"/>
    </location>
</feature>
<evidence type="ECO:0000256" key="1">
    <source>
        <dbReference type="ARBA" id="ARBA00004123"/>
    </source>
</evidence>
<dbReference type="EMBL" id="VXAB01001938">
    <property type="protein sequence ID" value="NXJ05045.1"/>
    <property type="molecule type" value="Genomic_DNA"/>
</dbReference>
<feature type="non-terminal residue" evidence="5">
    <location>
        <position position="1"/>
    </location>
</feature>
<feature type="region of interest" description="Disordered" evidence="3">
    <location>
        <begin position="99"/>
        <end position="141"/>
    </location>
</feature>
<comment type="subcellular location">
    <subcellularLocation>
        <location evidence="1">Nucleus</location>
    </subcellularLocation>
</comment>
<evidence type="ECO:0000256" key="2">
    <source>
        <dbReference type="ARBA" id="ARBA00023242"/>
    </source>
</evidence>
<reference evidence="5 6" key="1">
    <citation type="submission" date="2019-09" db="EMBL/GenBank/DDBJ databases">
        <title>Bird 10,000 Genomes (B10K) Project - Family phase.</title>
        <authorList>
            <person name="Zhang G."/>
        </authorList>
    </citation>
    <scope>NUCLEOTIDE SEQUENCE [LARGE SCALE GENOMIC DNA]</scope>
    <source>
        <strain evidence="5">B10K-DU-001-53</strain>
        <tissue evidence="5">Muscle</tissue>
    </source>
</reference>
<dbReference type="InterPro" id="IPR025260">
    <property type="entry name" value="CHD1-like_C"/>
</dbReference>
<dbReference type="GO" id="GO:0005634">
    <property type="term" value="C:nucleus"/>
    <property type="evidence" value="ECO:0007669"/>
    <property type="project" value="UniProtKB-SubCell"/>
</dbReference>
<proteinExistence type="predicted"/>
<sequence>ELTYSFFSILQCKERMRPVKAALKQLDRPEKGLSEREQLEHTRQCLIKIGDHITECLKEYTNPEQIKQWRKNLWIFVSKFTEFDARKLHKLYKHAIKKRQESQQHNDQNTAANVSTQVIRNPNVERLKETTNHDDSSRDSYSYDRHLCQYHDHHKDRYQGDAYKKSDSRKRPYSDFSNGKDHRDWDHYKQDSSYCSDSKHRKLDDHRSRDHTSNLEGSLKDSRPHSDHRSTSEYSHHKSSRDYRYHSDWQMDHRASGSSSRSPLDQRSPYASRSPFEHTSDHKSTPEHTWSGWKT</sequence>
<feature type="compositionally biased region" description="Polar residues" evidence="3">
    <location>
        <begin position="105"/>
        <end position="120"/>
    </location>
</feature>
<dbReference type="PANTHER" id="PTHR21765">
    <property type="entry name" value="SIMILAR TO CHROMODOMAIN-HELICASE-DNA-BINDING PROTEIN 1 (CHD-1)"/>
    <property type="match status" value="1"/>
</dbReference>
<evidence type="ECO:0000313" key="6">
    <source>
        <dbReference type="Proteomes" id="UP000522663"/>
    </source>
</evidence>
<dbReference type="SMART" id="SM01176">
    <property type="entry name" value="DUF4208"/>
    <property type="match status" value="1"/>
</dbReference>
<evidence type="ECO:0000256" key="3">
    <source>
        <dbReference type="SAM" id="MobiDB-lite"/>
    </source>
</evidence>
<dbReference type="Proteomes" id="UP000522663">
    <property type="component" value="Unassembled WGS sequence"/>
</dbReference>
<evidence type="ECO:0000313" key="5">
    <source>
        <dbReference type="EMBL" id="NXJ05045.1"/>
    </source>
</evidence>
<accession>A0A7K9Y552</accession>
<feature type="compositionally biased region" description="Basic and acidic residues" evidence="3">
    <location>
        <begin position="275"/>
        <end position="286"/>
    </location>
</feature>
<dbReference type="OrthoDB" id="9118624at2759"/>
<name>A0A7K9Y552_9GALL</name>
<dbReference type="PANTHER" id="PTHR21765:SF1">
    <property type="entry name" value="CHD1 HELICAL C-TERMINAL DOMAIN CONTAINING PROTEIN 1"/>
    <property type="match status" value="1"/>
</dbReference>
<keyword evidence="2" id="KW-0539">Nucleus</keyword>
<feature type="compositionally biased region" description="Basic and acidic residues" evidence="3">
    <location>
        <begin position="202"/>
        <end position="255"/>
    </location>
</feature>
<evidence type="ECO:0000259" key="4">
    <source>
        <dbReference type="SMART" id="SM01176"/>
    </source>
</evidence>
<comment type="caution">
    <text evidence="5">The sequence shown here is derived from an EMBL/GenBank/DDBJ whole genome shotgun (WGS) entry which is preliminary data.</text>
</comment>
<feature type="non-terminal residue" evidence="5">
    <location>
        <position position="295"/>
    </location>
</feature>
<feature type="region of interest" description="Disordered" evidence="3">
    <location>
        <begin position="155"/>
        <end position="295"/>
    </location>
</feature>
<protein>
    <submittedName>
        <fullName evidence="5">CHD1 protein</fullName>
    </submittedName>
</protein>
<feature type="domain" description="Chromodomain-helicase-DNA-binding protein 1-like C-terminal" evidence="4">
    <location>
        <begin position="7"/>
        <end position="95"/>
    </location>
</feature>
<feature type="compositionally biased region" description="Basic and acidic residues" evidence="3">
    <location>
        <begin position="123"/>
        <end position="141"/>
    </location>
</feature>
<dbReference type="InterPro" id="IPR039880">
    <property type="entry name" value="CHCT1-like"/>
</dbReference>
<organism evidence="5 6">
    <name type="scientific">Odontophorus gujanensis</name>
    <name type="common">marbled wood quail</name>
    <dbReference type="NCBI Taxonomy" id="886794"/>
    <lineage>
        <taxon>Eukaryota</taxon>
        <taxon>Metazoa</taxon>
        <taxon>Chordata</taxon>
        <taxon>Craniata</taxon>
        <taxon>Vertebrata</taxon>
        <taxon>Euteleostomi</taxon>
        <taxon>Archelosauria</taxon>
        <taxon>Archosauria</taxon>
        <taxon>Dinosauria</taxon>
        <taxon>Saurischia</taxon>
        <taxon>Theropoda</taxon>
        <taxon>Coelurosauria</taxon>
        <taxon>Aves</taxon>
        <taxon>Neognathae</taxon>
        <taxon>Galloanserae</taxon>
        <taxon>Galliformes</taxon>
        <taxon>Odontophoridae</taxon>
        <taxon>Odontophorus</taxon>
    </lineage>
</organism>
<dbReference type="Pfam" id="PF13907">
    <property type="entry name" value="CHD1-like_C"/>
    <property type="match status" value="1"/>
</dbReference>
<dbReference type="AlphaFoldDB" id="A0A7K9Y552"/>
<gene>
    <name evidence="5" type="primary">Chd1_0</name>
    <name evidence="5" type="ORF">ODOGUJ_R14687</name>
</gene>
<keyword evidence="6" id="KW-1185">Reference proteome</keyword>